<dbReference type="GO" id="GO:0030295">
    <property type="term" value="F:protein kinase activator activity"/>
    <property type="evidence" value="ECO:0007669"/>
    <property type="project" value="TreeGrafter"/>
</dbReference>
<dbReference type="PROSITE" id="PS50109">
    <property type="entry name" value="HIS_KIN"/>
    <property type="match status" value="1"/>
</dbReference>
<evidence type="ECO:0000256" key="3">
    <source>
        <dbReference type="ARBA" id="ARBA00022553"/>
    </source>
</evidence>
<feature type="region of interest" description="Disordered" evidence="7">
    <location>
        <begin position="753"/>
        <end position="790"/>
    </location>
</feature>
<dbReference type="SUPFAM" id="SSF47384">
    <property type="entry name" value="Homodimeric domain of signal transducing histidine kinase"/>
    <property type="match status" value="1"/>
</dbReference>
<organism evidence="10 11">
    <name type="scientific">Croceibacterium soli</name>
    <dbReference type="NCBI Taxonomy" id="1739690"/>
    <lineage>
        <taxon>Bacteria</taxon>
        <taxon>Pseudomonadati</taxon>
        <taxon>Pseudomonadota</taxon>
        <taxon>Alphaproteobacteria</taxon>
        <taxon>Sphingomonadales</taxon>
        <taxon>Erythrobacteraceae</taxon>
        <taxon>Croceibacterium</taxon>
    </lineage>
</organism>
<dbReference type="SMART" id="SM00387">
    <property type="entry name" value="HATPase_c"/>
    <property type="match status" value="1"/>
</dbReference>
<dbReference type="SUPFAM" id="SSF55785">
    <property type="entry name" value="PYP-like sensor domain (PAS domain)"/>
    <property type="match status" value="1"/>
</dbReference>
<dbReference type="PRINTS" id="PR00344">
    <property type="entry name" value="BCTRLSENSOR"/>
</dbReference>
<comment type="catalytic activity">
    <reaction evidence="1">
        <text>ATP + protein L-histidine = ADP + protein N-phospho-L-histidine.</text>
        <dbReference type="EC" id="2.7.13.3"/>
    </reaction>
</comment>
<feature type="transmembrane region" description="Helical" evidence="8">
    <location>
        <begin position="12"/>
        <end position="30"/>
    </location>
</feature>
<comment type="caution">
    <text evidence="10">The sequence shown here is derived from an EMBL/GenBank/DDBJ whole genome shotgun (WGS) entry which is preliminary data.</text>
</comment>
<dbReference type="RefSeq" id="WP_160746778.1">
    <property type="nucleotide sequence ID" value="NZ_WTYK01000005.1"/>
</dbReference>
<evidence type="ECO:0000256" key="4">
    <source>
        <dbReference type="ARBA" id="ARBA00022679"/>
    </source>
</evidence>
<dbReference type="InterPro" id="IPR003661">
    <property type="entry name" value="HisK_dim/P_dom"/>
</dbReference>
<dbReference type="InterPro" id="IPR035965">
    <property type="entry name" value="PAS-like_dom_sf"/>
</dbReference>
<keyword evidence="5" id="KW-0418">Kinase</keyword>
<reference evidence="10 11" key="1">
    <citation type="submission" date="2019-12" db="EMBL/GenBank/DDBJ databases">
        <title>Genomic-based taxomic classification of the family Erythrobacteraceae.</title>
        <authorList>
            <person name="Xu L."/>
        </authorList>
    </citation>
    <scope>NUCLEOTIDE SEQUENCE [LARGE SCALE GENOMIC DNA]</scope>
    <source>
        <strain evidence="10 11">MCCC 1K02066</strain>
    </source>
</reference>
<dbReference type="SUPFAM" id="SSF55874">
    <property type="entry name" value="ATPase domain of HSP90 chaperone/DNA topoisomerase II/histidine kinase"/>
    <property type="match status" value="1"/>
</dbReference>
<dbReference type="GO" id="GO:0000156">
    <property type="term" value="F:phosphorelay response regulator activity"/>
    <property type="evidence" value="ECO:0007669"/>
    <property type="project" value="TreeGrafter"/>
</dbReference>
<dbReference type="OrthoDB" id="9789782at2"/>
<proteinExistence type="predicted"/>
<dbReference type="Pfam" id="PF05226">
    <property type="entry name" value="CHASE2"/>
    <property type="match status" value="1"/>
</dbReference>
<evidence type="ECO:0000256" key="7">
    <source>
        <dbReference type="SAM" id="MobiDB-lite"/>
    </source>
</evidence>
<dbReference type="PANTHER" id="PTHR42878">
    <property type="entry name" value="TWO-COMPONENT HISTIDINE KINASE"/>
    <property type="match status" value="1"/>
</dbReference>
<dbReference type="PIRSF" id="PIRSF037347">
    <property type="entry name" value="STHK_CHASE2_PAS_prd"/>
    <property type="match status" value="1"/>
</dbReference>
<feature type="transmembrane region" description="Helical" evidence="8">
    <location>
        <begin position="310"/>
        <end position="330"/>
    </location>
</feature>
<dbReference type="Pfam" id="PF02518">
    <property type="entry name" value="HATPase_c"/>
    <property type="match status" value="1"/>
</dbReference>
<evidence type="ECO:0000256" key="8">
    <source>
        <dbReference type="SAM" id="Phobius"/>
    </source>
</evidence>
<dbReference type="GO" id="GO:0007234">
    <property type="term" value="P:osmosensory signaling via phosphorelay pathway"/>
    <property type="evidence" value="ECO:0007669"/>
    <property type="project" value="TreeGrafter"/>
</dbReference>
<dbReference type="GO" id="GO:0016020">
    <property type="term" value="C:membrane"/>
    <property type="evidence" value="ECO:0007669"/>
    <property type="project" value="UniProtKB-SubCell"/>
</dbReference>
<dbReference type="InterPro" id="IPR017181">
    <property type="entry name" value="Sig_transdc_His_kin_CHASE2"/>
</dbReference>
<dbReference type="InterPro" id="IPR000014">
    <property type="entry name" value="PAS"/>
</dbReference>
<keyword evidence="11" id="KW-1185">Reference proteome</keyword>
<evidence type="ECO:0000256" key="6">
    <source>
        <dbReference type="ARBA" id="ARBA00023136"/>
    </source>
</evidence>
<dbReference type="InterPro" id="IPR003594">
    <property type="entry name" value="HATPase_dom"/>
</dbReference>
<keyword evidence="8" id="KW-0812">Transmembrane</keyword>
<dbReference type="InterPro" id="IPR004358">
    <property type="entry name" value="Sig_transdc_His_kin-like_C"/>
</dbReference>
<accession>A0A6I4UVN7</accession>
<feature type="domain" description="Histidine kinase" evidence="9">
    <location>
        <begin position="541"/>
        <end position="755"/>
    </location>
</feature>
<dbReference type="InterPro" id="IPR050351">
    <property type="entry name" value="BphY/WalK/GraS-like"/>
</dbReference>
<keyword evidence="3" id="KW-0597">Phosphoprotein</keyword>
<dbReference type="InterPro" id="IPR005467">
    <property type="entry name" value="His_kinase_dom"/>
</dbReference>
<dbReference type="Proteomes" id="UP000469159">
    <property type="component" value="Unassembled WGS sequence"/>
</dbReference>
<gene>
    <name evidence="10" type="ORF">GRI75_09705</name>
</gene>
<dbReference type="Gene3D" id="3.30.565.10">
    <property type="entry name" value="Histidine kinase-like ATPase, C-terminal domain"/>
    <property type="match status" value="1"/>
</dbReference>
<feature type="compositionally biased region" description="Pro residues" evidence="7">
    <location>
        <begin position="778"/>
        <end position="790"/>
    </location>
</feature>
<dbReference type="AlphaFoldDB" id="A0A6I4UVN7"/>
<keyword evidence="6 8" id="KW-0472">Membrane</keyword>
<evidence type="ECO:0000256" key="1">
    <source>
        <dbReference type="ARBA" id="ARBA00000085"/>
    </source>
</evidence>
<dbReference type="CDD" id="cd00130">
    <property type="entry name" value="PAS"/>
    <property type="match status" value="1"/>
</dbReference>
<dbReference type="EC" id="2.7.13.3" evidence="2"/>
<evidence type="ECO:0000256" key="5">
    <source>
        <dbReference type="ARBA" id="ARBA00022777"/>
    </source>
</evidence>
<dbReference type="Gene3D" id="3.30.450.20">
    <property type="entry name" value="PAS domain"/>
    <property type="match status" value="1"/>
</dbReference>
<dbReference type="GO" id="GO:0000155">
    <property type="term" value="F:phosphorelay sensor kinase activity"/>
    <property type="evidence" value="ECO:0007669"/>
    <property type="project" value="InterPro"/>
</dbReference>
<dbReference type="PANTHER" id="PTHR42878:SF12">
    <property type="entry name" value="SENSOR HISTIDINE KINASE YCBM"/>
    <property type="match status" value="1"/>
</dbReference>
<dbReference type="EMBL" id="WTYK01000005">
    <property type="protein sequence ID" value="MXP41914.1"/>
    <property type="molecule type" value="Genomic_DNA"/>
</dbReference>
<protein>
    <recommendedName>
        <fullName evidence="2">histidine kinase</fullName>
        <ecNumber evidence="2">2.7.13.3</ecNumber>
    </recommendedName>
</protein>
<dbReference type="InterPro" id="IPR036890">
    <property type="entry name" value="HATPase_C_sf"/>
</dbReference>
<feature type="transmembrane region" description="Helical" evidence="8">
    <location>
        <begin position="336"/>
        <end position="355"/>
    </location>
</feature>
<evidence type="ECO:0000313" key="11">
    <source>
        <dbReference type="Proteomes" id="UP000469159"/>
    </source>
</evidence>
<keyword evidence="8" id="KW-1133">Transmembrane helix</keyword>
<dbReference type="SMART" id="SM01080">
    <property type="entry name" value="CHASE2"/>
    <property type="match status" value="1"/>
</dbReference>
<dbReference type="CDD" id="cd00082">
    <property type="entry name" value="HisKA"/>
    <property type="match status" value="1"/>
</dbReference>
<keyword evidence="4" id="KW-0808">Transferase</keyword>
<evidence type="ECO:0000259" key="9">
    <source>
        <dbReference type="PROSITE" id="PS50109"/>
    </source>
</evidence>
<evidence type="ECO:0000313" key="10">
    <source>
        <dbReference type="EMBL" id="MXP41914.1"/>
    </source>
</evidence>
<sequence length="790" mass="84938">MIQAIRSGRLAAEWWIVALVTTALAIGLVYDRTTQRLDRLVYDLVLRLEERTPDPRILIVAIDDRSVAEVGSWPWPREVQARLIERLAEGSPKAVGYDVLLTEPRRGDAALGRAVAGPVSVFVPLLMVAPGANGAPFDTILPVAAVAENARGIGHVNLIVDGDGKVRRVRLWEGGDRAWPHLVELLRRAAVGGQDMQPRTDPLLIPFSGAAGAFPTIGASSVLRGQVPAEVLRDRLVLVGATAGGLGDRYATAGGNRHGVMPGVEIQAQMLDGLLSGSMIKEGGLAARVLFALLPVWILLLALRKLQPGATLVLLAALLAGTLGLAAALLLEFRLWLTPVPALAGLALVYPLWGWRRLAGANSYLIEELERFHAEPDALSASSSQVYAADPVSRQILLLNQAIAQARDLRRFTADSLRQIPDSVFVADRDGRILFANAEAESLLPDLRQSPEFDMQALFARFEPLEQIAGGDGQEPARAPSWPPDEASAGGQYLCADGRCFDVRAAPRRSADGAHLGWIVRLTDITEVWTAQRQREDMLQFLSHDMRSPQASILAVLAEGSGRGIAPELAARIEGYAERTMELADGFVQLARAETLEYEPEPIGLSDVLLDAVDHVWPRITAKRIALDTEGEDAPLLVHGERSLVTRAVINLLENAVRHSPEAGRIACRLDRIEEQGKAFAVCTIADEGPGIEESRIATLFDRFQQGPAADRSSGSAGLGLSLVRAVVARHCGWVRCESRPGEGATFTIGLPLAAEDPADPSCPEPGRTQPPGAGEVHPPPCSHAPFARP</sequence>
<name>A0A6I4UVN7_9SPHN</name>
<evidence type="ECO:0000256" key="2">
    <source>
        <dbReference type="ARBA" id="ARBA00012438"/>
    </source>
</evidence>
<dbReference type="InterPro" id="IPR007890">
    <property type="entry name" value="CHASE2"/>
</dbReference>
<dbReference type="InterPro" id="IPR036097">
    <property type="entry name" value="HisK_dim/P_sf"/>
</dbReference>
<feature type="transmembrane region" description="Helical" evidence="8">
    <location>
        <begin position="285"/>
        <end position="303"/>
    </location>
</feature>